<evidence type="ECO:0000313" key="7">
    <source>
        <dbReference type="EMBL" id="SEH14956.1"/>
    </source>
</evidence>
<reference evidence="8" key="1">
    <citation type="submission" date="2016-10" db="EMBL/GenBank/DDBJ databases">
        <authorList>
            <person name="Varghese N."/>
            <person name="Submissions S."/>
        </authorList>
    </citation>
    <scope>NUCLEOTIDE SEQUENCE [LARGE SCALE GENOMIC DNA]</scope>
    <source>
        <strain evidence="8">ATCC 35263</strain>
    </source>
</reference>
<keyword evidence="8" id="KW-1185">Reference proteome</keyword>
<dbReference type="GO" id="GO:0006400">
    <property type="term" value="P:tRNA modification"/>
    <property type="evidence" value="ECO:0007669"/>
    <property type="project" value="TreeGrafter"/>
</dbReference>
<dbReference type="PANTHER" id="PTHR21314">
    <property type="entry name" value="QUEUOSINE 5'-PHOSPHATE N-GLYCOSYLASE_HYDROLASE-RELATED"/>
    <property type="match status" value="1"/>
</dbReference>
<evidence type="ECO:0000256" key="3">
    <source>
        <dbReference type="ARBA" id="ARBA00035306"/>
    </source>
</evidence>
<feature type="region of interest" description="Disordered" evidence="6">
    <location>
        <begin position="1"/>
        <end position="26"/>
    </location>
</feature>
<evidence type="ECO:0000313" key="8">
    <source>
        <dbReference type="Proteomes" id="UP000222056"/>
    </source>
</evidence>
<dbReference type="RefSeq" id="WP_093118288.1">
    <property type="nucleotide sequence ID" value="NZ_FNWJ01000002.1"/>
</dbReference>
<dbReference type="STRING" id="29539.SAMN02745716_1794"/>
<dbReference type="InterPro" id="IPR019438">
    <property type="entry name" value="Q_salvage"/>
</dbReference>
<accession>A0A1H6FVY4</accession>
<sequence>MTAVADRSLGMTVPGLPPPADAPQPALDLPERVRAWTRRIVERAELVRIDWQQLERAVEQWLSDGLTVQAPALDPSDHYLEGSRAEVCAYLLTLDAINFGSGWFPTIRKRPGRSGYRTIASALADHFRTHGPWSNEDLRTLDAATLARVLDQPPGHQLIELYARALRDLGAFLADRTPLEVLADAGRSAVALACTLARAMPFFDDRGFWKRAQITANDLALAGVAAFDDLDRLTIFADNLVPHVLRVDGVLQYAPQLAHKIDQGVLLPPGSRAELEIRAAAVCACERIAELTGLPPRSIDVWLWNRGQAARYKAVPRHRTRTVFY</sequence>
<name>A0A1H6FVY4_THEAL</name>
<dbReference type="AlphaFoldDB" id="A0A1H6FVY4"/>
<comment type="similarity">
    <text evidence="2">Belongs to the QNG1 protein family.</text>
</comment>
<keyword evidence="1" id="KW-0378">Hydrolase</keyword>
<evidence type="ECO:0000256" key="6">
    <source>
        <dbReference type="SAM" id="MobiDB-lite"/>
    </source>
</evidence>
<dbReference type="Pfam" id="PF10343">
    <property type="entry name" value="Q_salvage"/>
    <property type="match status" value="1"/>
</dbReference>
<gene>
    <name evidence="7" type="ORF">SAMN02745716_1794</name>
</gene>
<dbReference type="EMBL" id="FNWJ01000002">
    <property type="protein sequence ID" value="SEH14956.1"/>
    <property type="molecule type" value="Genomic_DNA"/>
</dbReference>
<evidence type="ECO:0000256" key="1">
    <source>
        <dbReference type="ARBA" id="ARBA00022801"/>
    </source>
</evidence>
<evidence type="ECO:0000256" key="4">
    <source>
        <dbReference type="ARBA" id="ARBA00035393"/>
    </source>
</evidence>
<protein>
    <recommendedName>
        <fullName evidence="3">Queuosine 5'-phosphate N-glycosylase/hydrolase</fullName>
    </recommendedName>
    <alternativeName>
        <fullName evidence="4">Queuosine-nucleotide N-glycosylase/hydrolase</fullName>
    </alternativeName>
</protein>
<evidence type="ECO:0000256" key="2">
    <source>
        <dbReference type="ARBA" id="ARBA00035119"/>
    </source>
</evidence>
<evidence type="ECO:0000256" key="5">
    <source>
        <dbReference type="ARBA" id="ARBA00048204"/>
    </source>
</evidence>
<proteinExistence type="inferred from homology"/>
<comment type="catalytic activity">
    <reaction evidence="5">
        <text>queuosine 5'-phosphate + H2O = queuine + D-ribose 5-phosphate</text>
        <dbReference type="Rhea" id="RHEA:75387"/>
        <dbReference type="ChEBI" id="CHEBI:15377"/>
        <dbReference type="ChEBI" id="CHEBI:17433"/>
        <dbReference type="ChEBI" id="CHEBI:78346"/>
        <dbReference type="ChEBI" id="CHEBI:194371"/>
    </reaction>
    <physiologicalReaction direction="left-to-right" evidence="5">
        <dbReference type="Rhea" id="RHEA:75388"/>
    </physiologicalReaction>
</comment>
<dbReference type="OrthoDB" id="145736at2"/>
<dbReference type="Proteomes" id="UP000222056">
    <property type="component" value="Unassembled WGS sequence"/>
</dbReference>
<dbReference type="PANTHER" id="PTHR21314:SF0">
    <property type="entry name" value="QUEUOSINE 5'-PHOSPHATE N-GLYCOSYLASE_HYDROLASE"/>
    <property type="match status" value="1"/>
</dbReference>
<dbReference type="GO" id="GO:0016787">
    <property type="term" value="F:hydrolase activity"/>
    <property type="evidence" value="ECO:0007669"/>
    <property type="project" value="UniProtKB-KW"/>
</dbReference>
<organism evidence="7 8">
    <name type="scientific">Thermoleophilum album</name>
    <dbReference type="NCBI Taxonomy" id="29539"/>
    <lineage>
        <taxon>Bacteria</taxon>
        <taxon>Bacillati</taxon>
        <taxon>Actinomycetota</taxon>
        <taxon>Thermoleophilia</taxon>
        <taxon>Thermoleophilales</taxon>
        <taxon>Thermoleophilaceae</taxon>
        <taxon>Thermoleophilum</taxon>
    </lineage>
</organism>